<dbReference type="AlphaFoldDB" id="A0A212K6T6"/>
<evidence type="ECO:0000313" key="1">
    <source>
        <dbReference type="EMBL" id="SBW07337.1"/>
    </source>
</evidence>
<dbReference type="Pfam" id="PF12686">
    <property type="entry name" value="DUF3800"/>
    <property type="match status" value="1"/>
</dbReference>
<dbReference type="InterPro" id="IPR024524">
    <property type="entry name" value="DUF3800"/>
</dbReference>
<proteinExistence type="predicted"/>
<reference evidence="1" key="1">
    <citation type="submission" date="2016-04" db="EMBL/GenBank/DDBJ databases">
        <authorList>
            <person name="Evans L.H."/>
            <person name="Alamgir A."/>
            <person name="Owens N."/>
            <person name="Weber N.D."/>
            <person name="Virtaneva K."/>
            <person name="Barbian K."/>
            <person name="Babar A."/>
            <person name="Rosenke K."/>
        </authorList>
    </citation>
    <scope>NUCLEOTIDE SEQUENCE</scope>
    <source>
        <strain evidence="1">86-1</strain>
    </source>
</reference>
<gene>
    <name evidence="1" type="ORF">KL86DYS1_31640</name>
</gene>
<protein>
    <recommendedName>
        <fullName evidence="2">DUF3800 domain-containing protein</fullName>
    </recommendedName>
</protein>
<name>A0A212K6T6_9BACT</name>
<evidence type="ECO:0008006" key="2">
    <source>
        <dbReference type="Google" id="ProtNLM"/>
    </source>
</evidence>
<dbReference type="EMBL" id="FLUM01000003">
    <property type="protein sequence ID" value="SBW07337.1"/>
    <property type="molecule type" value="Genomic_DNA"/>
</dbReference>
<organism evidence="1">
    <name type="scientific">uncultured Dysgonomonas sp</name>
    <dbReference type="NCBI Taxonomy" id="206096"/>
    <lineage>
        <taxon>Bacteria</taxon>
        <taxon>Pseudomonadati</taxon>
        <taxon>Bacteroidota</taxon>
        <taxon>Bacteroidia</taxon>
        <taxon>Bacteroidales</taxon>
        <taxon>Dysgonomonadaceae</taxon>
        <taxon>Dysgonomonas</taxon>
        <taxon>environmental samples</taxon>
    </lineage>
</organism>
<accession>A0A212K6T6</accession>
<sequence length="227" mass="27147">MSKTFNIYCDESTHLKNDGHPFMVLGYVSIAYPQIQMAKEQIKAIKEKHKYIGELKWTNIHESTFSLYNELIDYFFMTDMKFRAVIVDKTQIDEDREDYSFNDFYFRMYYQLLHHQTDLENEYNVFFDIKDTCSHNKLHKLKDILKWNSSIRHFQFLRSHESCFIQLADILMGAINYNLRIEKGELAGKVIAKRKIVDKIKDHTNISLNKTTPLINKKFNLFFISLK</sequence>
<dbReference type="RefSeq" id="WP_296944671.1">
    <property type="nucleotide sequence ID" value="NZ_LT599032.1"/>
</dbReference>